<dbReference type="Proteomes" id="UP000318437">
    <property type="component" value="Unassembled WGS sequence"/>
</dbReference>
<protein>
    <submittedName>
        <fullName evidence="1">Uncharacterized protein</fullName>
    </submittedName>
</protein>
<dbReference type="AlphaFoldDB" id="A0A5C6CTQ8"/>
<gene>
    <name evidence="1" type="ORF">Pla144_16210</name>
</gene>
<dbReference type="Gene3D" id="3.50.50.100">
    <property type="match status" value="1"/>
</dbReference>
<evidence type="ECO:0000313" key="1">
    <source>
        <dbReference type="EMBL" id="TWU28333.1"/>
    </source>
</evidence>
<accession>A0A5C6CTQ8</accession>
<reference evidence="1 2" key="1">
    <citation type="submission" date="2019-02" db="EMBL/GenBank/DDBJ databases">
        <title>Deep-cultivation of Planctomycetes and their phenomic and genomic characterization uncovers novel biology.</title>
        <authorList>
            <person name="Wiegand S."/>
            <person name="Jogler M."/>
            <person name="Boedeker C."/>
            <person name="Pinto D."/>
            <person name="Vollmers J."/>
            <person name="Rivas-Marin E."/>
            <person name="Kohn T."/>
            <person name="Peeters S.H."/>
            <person name="Heuer A."/>
            <person name="Rast P."/>
            <person name="Oberbeckmann S."/>
            <person name="Bunk B."/>
            <person name="Jeske O."/>
            <person name="Meyerdierks A."/>
            <person name="Storesund J.E."/>
            <person name="Kallscheuer N."/>
            <person name="Luecker S."/>
            <person name="Lage O.M."/>
            <person name="Pohl T."/>
            <person name="Merkel B.J."/>
            <person name="Hornburger P."/>
            <person name="Mueller R.-W."/>
            <person name="Bruemmer F."/>
            <person name="Labrenz M."/>
            <person name="Spormann A.M."/>
            <person name="Op Den Camp H."/>
            <person name="Overmann J."/>
            <person name="Amann R."/>
            <person name="Jetten M.S.M."/>
            <person name="Mascher T."/>
            <person name="Medema M.H."/>
            <person name="Devos D.P."/>
            <person name="Kaster A.-K."/>
            <person name="Ovreas L."/>
            <person name="Rohde M."/>
            <person name="Galperin M.Y."/>
            <person name="Jogler C."/>
        </authorList>
    </citation>
    <scope>NUCLEOTIDE SEQUENCE [LARGE SCALE GENOMIC DNA]</scope>
    <source>
        <strain evidence="1 2">Pla144</strain>
    </source>
</reference>
<organism evidence="1 2">
    <name type="scientific">Bythopirellula polymerisocia</name>
    <dbReference type="NCBI Taxonomy" id="2528003"/>
    <lineage>
        <taxon>Bacteria</taxon>
        <taxon>Pseudomonadati</taxon>
        <taxon>Planctomycetota</taxon>
        <taxon>Planctomycetia</taxon>
        <taxon>Pirellulales</taxon>
        <taxon>Lacipirellulaceae</taxon>
        <taxon>Bythopirellula</taxon>
    </lineage>
</organism>
<comment type="caution">
    <text evidence="1">The sequence shown here is derived from an EMBL/GenBank/DDBJ whole genome shotgun (WGS) entry which is preliminary data.</text>
</comment>
<keyword evidence="2" id="KW-1185">Reference proteome</keyword>
<name>A0A5C6CTQ8_9BACT</name>
<sequence length="175" mass="19529">MKACWRLFFCLLVCEVELHARGAQTHRYCRWWICWCLCSQVSLRALRRARLNDIEVALVSRENYLAFKPLLPEVIGGTVQMLPKISPIRRIVPEAALRVRAVQAKDLAGGSLALEPGYIPRIHHLKFDHLVLAGESNPHSDCGRHCAGRTASSLEFSTLCEGTREVAGQRVIAGG</sequence>
<evidence type="ECO:0000313" key="2">
    <source>
        <dbReference type="Proteomes" id="UP000318437"/>
    </source>
</evidence>
<dbReference type="EMBL" id="SJPS01000002">
    <property type="protein sequence ID" value="TWU28333.1"/>
    <property type="molecule type" value="Genomic_DNA"/>
</dbReference>
<proteinExistence type="predicted"/>